<evidence type="ECO:0000256" key="8">
    <source>
        <dbReference type="SAM" id="MobiDB-lite"/>
    </source>
</evidence>
<dbReference type="InterPro" id="IPR042242">
    <property type="entry name" value="RecO_C"/>
</dbReference>
<dbReference type="PANTHER" id="PTHR33991">
    <property type="entry name" value="DNA REPAIR PROTEIN RECO"/>
    <property type="match status" value="1"/>
</dbReference>
<evidence type="ECO:0000259" key="9">
    <source>
        <dbReference type="Pfam" id="PF11967"/>
    </source>
</evidence>
<feature type="domain" description="DNA replication/recombination mediator RecO N-terminal" evidence="9">
    <location>
        <begin position="1"/>
        <end position="78"/>
    </location>
</feature>
<dbReference type="Pfam" id="PF02565">
    <property type="entry name" value="RecO_C"/>
    <property type="match status" value="1"/>
</dbReference>
<dbReference type="GO" id="GO:0043590">
    <property type="term" value="C:bacterial nucleoid"/>
    <property type="evidence" value="ECO:0007669"/>
    <property type="project" value="TreeGrafter"/>
</dbReference>
<comment type="function">
    <text evidence="7">Involved in DNA repair and RecF pathway recombination.</text>
</comment>
<dbReference type="HAMAP" id="MF_00201">
    <property type="entry name" value="RecO"/>
    <property type="match status" value="1"/>
</dbReference>
<gene>
    <name evidence="7" type="primary">recO</name>
    <name evidence="10" type="ordered locus">DvMF_0289</name>
</gene>
<feature type="region of interest" description="Disordered" evidence="8">
    <location>
        <begin position="336"/>
        <end position="365"/>
    </location>
</feature>
<dbReference type="HOGENOM" id="CLU_538326_0_0_7"/>
<evidence type="ECO:0000256" key="1">
    <source>
        <dbReference type="ARBA" id="ARBA00007452"/>
    </source>
</evidence>
<dbReference type="AlphaFoldDB" id="B8DPF9"/>
<evidence type="ECO:0000256" key="5">
    <source>
        <dbReference type="ARBA" id="ARBA00023204"/>
    </source>
</evidence>
<evidence type="ECO:0000313" key="10">
    <source>
        <dbReference type="EMBL" id="ACL07246.1"/>
    </source>
</evidence>
<evidence type="ECO:0000256" key="7">
    <source>
        <dbReference type="HAMAP-Rule" id="MF_00201"/>
    </source>
</evidence>
<keyword evidence="5 7" id="KW-0234">DNA repair</keyword>
<name>B8DPF9_NITV9</name>
<proteinExistence type="inferred from homology"/>
<dbReference type="InterPro" id="IPR037278">
    <property type="entry name" value="ARFGAP/RecO"/>
</dbReference>
<dbReference type="Pfam" id="PF11967">
    <property type="entry name" value="RecO_N"/>
    <property type="match status" value="1"/>
</dbReference>
<dbReference type="eggNOG" id="COG1381">
    <property type="taxonomic scope" value="Bacteria"/>
</dbReference>
<dbReference type="InterPro" id="IPR022572">
    <property type="entry name" value="DNA_rep/recomb_RecO_N"/>
</dbReference>
<dbReference type="STRING" id="883.DvMF_0289"/>
<dbReference type="PANTHER" id="PTHR33991:SF1">
    <property type="entry name" value="DNA REPAIR PROTEIN RECO"/>
    <property type="match status" value="1"/>
</dbReference>
<keyword evidence="3 7" id="KW-0227">DNA damage</keyword>
<reference evidence="10" key="1">
    <citation type="submission" date="2008-10" db="EMBL/GenBank/DDBJ databases">
        <title>Complete sequence of Desulfovibrio vulgaris str. 'Miyazaki F'.</title>
        <authorList>
            <person name="Lucas S."/>
            <person name="Copeland A."/>
            <person name="Lapidus A."/>
            <person name="Glavina del Rio T."/>
            <person name="Dalin E."/>
            <person name="Tice H."/>
            <person name="Bruce D."/>
            <person name="Goodwin L."/>
            <person name="Pitluck S."/>
            <person name="Sims D."/>
            <person name="Brettin T."/>
            <person name="Detter J.C."/>
            <person name="Han C."/>
            <person name="Larimer F."/>
            <person name="Land M."/>
            <person name="Hauser L."/>
            <person name="Kyrpides N."/>
            <person name="Mikhailova N."/>
            <person name="Hazen T.C."/>
            <person name="Richardson P."/>
        </authorList>
    </citation>
    <scope>NUCLEOTIDE SEQUENCE</scope>
    <source>
        <strain evidence="10">Miyazaki F</strain>
    </source>
</reference>
<dbReference type="GO" id="GO:0006302">
    <property type="term" value="P:double-strand break repair"/>
    <property type="evidence" value="ECO:0007669"/>
    <property type="project" value="TreeGrafter"/>
</dbReference>
<dbReference type="KEGG" id="dvm:DvMF_0289"/>
<dbReference type="Gene3D" id="2.40.50.140">
    <property type="entry name" value="Nucleic acid-binding proteins"/>
    <property type="match status" value="1"/>
</dbReference>
<dbReference type="SUPFAM" id="SSF57863">
    <property type="entry name" value="ArfGap/RecO-like zinc finger"/>
    <property type="match status" value="1"/>
</dbReference>
<comment type="similarity">
    <text evidence="1 7">Belongs to the RecO family.</text>
</comment>
<evidence type="ECO:0000256" key="2">
    <source>
        <dbReference type="ARBA" id="ARBA00021310"/>
    </source>
</evidence>
<sequence>MEFSEQVLIVRTGRFREADLWVRFLSPTRGLLTAFAFGGCRSRKRFCGCLDLFNRSLLRIKSTRGGQYLSIQEGTLLRGPDRLRRDWPRFGAAVNCLKFLEALGCGPEGAAATHQLVEDVLELLEGGGPVPDMLPVLFRLRLTAEQGYAPRLDSCASCGADLTHAAGAAFLVQEGVAQCDACAPLPGPRVRVEREALDVLRFVQENSPLLWPGVLPPAPGMDGVMPEQGDTPRMFAAMTPSVPHLAPGGNVPEAHAAMPDASGAYETEYALLPPDMSPRADSARNGFAGGASPRFMDGRFLGSLSGLAFGDGGHGSLDDCLCRLPDSALADSVRADGVPPDSGQTVGTASVPQPPREAPRPLWNGSMVFESDPFGPVLGSEDMGATGMGGDDGAAGPVARQQEISGAGRGADVSVPQRPSALMASVADDSARGVNRVNRASPASPADLVDLPGPVDLAVTPDAVGTQNPADARNRAAVRRQCTRAVEGFIQFHIGLAWDNGRFRRL</sequence>
<dbReference type="Gene3D" id="1.20.1440.120">
    <property type="entry name" value="Recombination protein O, C-terminal domain"/>
    <property type="match status" value="1"/>
</dbReference>
<evidence type="ECO:0000256" key="3">
    <source>
        <dbReference type="ARBA" id="ARBA00022763"/>
    </source>
</evidence>
<organism evidence="10">
    <name type="scientific">Nitratidesulfovibrio vulgaris (strain DSM 19637 / Miyazaki F)</name>
    <name type="common">Desulfovibrio vulgaris</name>
    <dbReference type="NCBI Taxonomy" id="883"/>
    <lineage>
        <taxon>Bacteria</taxon>
        <taxon>Pseudomonadati</taxon>
        <taxon>Thermodesulfobacteriota</taxon>
        <taxon>Desulfovibrionia</taxon>
        <taxon>Desulfovibrionales</taxon>
        <taxon>Desulfovibrionaceae</taxon>
        <taxon>Nitratidesulfovibrio</taxon>
    </lineage>
</organism>
<dbReference type="OrthoDB" id="9780797at2"/>
<evidence type="ECO:0000256" key="6">
    <source>
        <dbReference type="ARBA" id="ARBA00033409"/>
    </source>
</evidence>
<dbReference type="InterPro" id="IPR003717">
    <property type="entry name" value="RecO"/>
</dbReference>
<protein>
    <recommendedName>
        <fullName evidence="2 7">DNA repair protein RecO</fullName>
    </recommendedName>
    <alternativeName>
        <fullName evidence="6 7">Recombination protein O</fullName>
    </alternativeName>
</protein>
<dbReference type="GO" id="GO:0006310">
    <property type="term" value="P:DNA recombination"/>
    <property type="evidence" value="ECO:0007669"/>
    <property type="project" value="UniProtKB-UniRule"/>
</dbReference>
<dbReference type="InterPro" id="IPR012340">
    <property type="entry name" value="NA-bd_OB-fold"/>
</dbReference>
<evidence type="ECO:0000256" key="4">
    <source>
        <dbReference type="ARBA" id="ARBA00023172"/>
    </source>
</evidence>
<dbReference type="EMBL" id="CP001197">
    <property type="protein sequence ID" value="ACL07246.1"/>
    <property type="molecule type" value="Genomic_DNA"/>
</dbReference>
<feature type="compositionally biased region" description="Polar residues" evidence="8">
    <location>
        <begin position="342"/>
        <end position="351"/>
    </location>
</feature>
<keyword evidence="4 7" id="KW-0233">DNA recombination</keyword>
<accession>B8DPF9</accession>